<evidence type="ECO:0008006" key="6">
    <source>
        <dbReference type="Google" id="ProtNLM"/>
    </source>
</evidence>
<evidence type="ECO:0000256" key="1">
    <source>
        <dbReference type="ARBA" id="ARBA00007381"/>
    </source>
</evidence>
<evidence type="ECO:0000313" key="5">
    <source>
        <dbReference type="Proteomes" id="UP001195483"/>
    </source>
</evidence>
<organism evidence="4 5">
    <name type="scientific">Potamilus streckersoni</name>
    <dbReference type="NCBI Taxonomy" id="2493646"/>
    <lineage>
        <taxon>Eukaryota</taxon>
        <taxon>Metazoa</taxon>
        <taxon>Spiralia</taxon>
        <taxon>Lophotrochozoa</taxon>
        <taxon>Mollusca</taxon>
        <taxon>Bivalvia</taxon>
        <taxon>Autobranchia</taxon>
        <taxon>Heteroconchia</taxon>
        <taxon>Palaeoheterodonta</taxon>
        <taxon>Unionida</taxon>
        <taxon>Unionoidea</taxon>
        <taxon>Unionidae</taxon>
        <taxon>Ambleminae</taxon>
        <taxon>Lampsilini</taxon>
        <taxon>Potamilus</taxon>
    </lineage>
</organism>
<sequence>MEMKKVDLVVALDIGTTYSGFACQFRGIFETNPADIWTRTHGPDISSHKTKTCILIRKDDDTTHSFGTVAEKNFLRMDDMGNSNKFMFFTGFKMLLYEKNFKDRMVEAEPCGDHRSVMFVMSKFIEALKNDCLKKFMEHRSIRLNMDRIRWVVNVPSIWNESAKALMREASKEAGIPGNQLLLALEPEAAAIHCLYLPKEERSGMGNLGHVGDKFAIIDMGGGTVDITAIEVLEDGQLRELVRANGGAWGAQNVNHAFQQHLRDTFKTAMAGSILEECSRAELLDVENDFEQQKIDIGLHATKEDEWIKLKLPHNLWMKVFPNIKTEKARYSDYFQISEKGLSFNSELIRNFLFQETLSEIIKHIRTEIGNNCLIGVKKFVLVGGFSESPITKDVFHKAFPYIDIIIPTNPFYSVMKGAVLFGQRPDVFKTRISRYTYGVSTSRKFDPLVHVQEKKFVLPSGEEVCRDIFSIHVRKGEAVSLAGSQKSRIYTPLHENAKVVHFPFYQSEETDPKYVTDACCKRLGELVVNMPDTAGGRMREVEVTIKYGWTELILNGVDNTTGNVCSVTFCITQ</sequence>
<keyword evidence="3" id="KW-0067">ATP-binding</keyword>
<evidence type="ECO:0000313" key="4">
    <source>
        <dbReference type="EMBL" id="KAK3576578.1"/>
    </source>
</evidence>
<dbReference type="CDD" id="cd10229">
    <property type="entry name" value="ASKHA_NBD_HSP70_HSPA12"/>
    <property type="match status" value="1"/>
</dbReference>
<dbReference type="Proteomes" id="UP001195483">
    <property type="component" value="Unassembled WGS sequence"/>
</dbReference>
<dbReference type="Pfam" id="PF00012">
    <property type="entry name" value="HSP70"/>
    <property type="match status" value="1"/>
</dbReference>
<evidence type="ECO:0000256" key="3">
    <source>
        <dbReference type="ARBA" id="ARBA00022840"/>
    </source>
</evidence>
<dbReference type="SUPFAM" id="SSF53067">
    <property type="entry name" value="Actin-like ATPase domain"/>
    <property type="match status" value="2"/>
</dbReference>
<accession>A0AAE0RN27</accession>
<reference evidence="4" key="1">
    <citation type="journal article" date="2021" name="Genome Biol. Evol.">
        <title>A High-Quality Reference Genome for a Parasitic Bivalve with Doubly Uniparental Inheritance (Bivalvia: Unionida).</title>
        <authorList>
            <person name="Smith C.H."/>
        </authorList>
    </citation>
    <scope>NUCLEOTIDE SEQUENCE</scope>
    <source>
        <strain evidence="4">CHS0354</strain>
    </source>
</reference>
<proteinExistence type="inferred from homology"/>
<gene>
    <name evidence="4" type="ORF">CHS0354_011256</name>
</gene>
<keyword evidence="5" id="KW-1185">Reference proteome</keyword>
<reference evidence="4" key="2">
    <citation type="journal article" date="2021" name="Genome Biol. Evol.">
        <title>Developing a high-quality reference genome for a parasitic bivalve with doubly uniparental inheritance (Bivalvia: Unionida).</title>
        <authorList>
            <person name="Smith C.H."/>
        </authorList>
    </citation>
    <scope>NUCLEOTIDE SEQUENCE</scope>
    <source>
        <strain evidence="4">CHS0354</strain>
        <tissue evidence="4">Mantle</tissue>
    </source>
</reference>
<evidence type="ECO:0000256" key="2">
    <source>
        <dbReference type="ARBA" id="ARBA00022741"/>
    </source>
</evidence>
<dbReference type="PANTHER" id="PTHR14187:SF5">
    <property type="entry name" value="HEAT SHOCK 70 KDA PROTEIN 12A"/>
    <property type="match status" value="1"/>
</dbReference>
<name>A0AAE0RN27_9BIVA</name>
<dbReference type="InterPro" id="IPR013126">
    <property type="entry name" value="Hsp_70_fam"/>
</dbReference>
<dbReference type="AlphaFoldDB" id="A0AAE0RN27"/>
<dbReference type="InterPro" id="IPR043129">
    <property type="entry name" value="ATPase_NBD"/>
</dbReference>
<keyword evidence="2" id="KW-0547">Nucleotide-binding</keyword>
<protein>
    <recommendedName>
        <fullName evidence="6">Heat shock 70 kDa protein 12A</fullName>
    </recommendedName>
</protein>
<reference evidence="4" key="3">
    <citation type="submission" date="2023-05" db="EMBL/GenBank/DDBJ databases">
        <authorList>
            <person name="Smith C.H."/>
        </authorList>
    </citation>
    <scope>NUCLEOTIDE SEQUENCE</scope>
    <source>
        <strain evidence="4">CHS0354</strain>
        <tissue evidence="4">Mantle</tissue>
    </source>
</reference>
<comment type="caution">
    <text evidence="4">The sequence shown here is derived from an EMBL/GenBank/DDBJ whole genome shotgun (WGS) entry which is preliminary data.</text>
</comment>
<dbReference type="PANTHER" id="PTHR14187">
    <property type="entry name" value="ALPHA KINASE/ELONGATION FACTOR 2 KINASE"/>
    <property type="match status" value="1"/>
</dbReference>
<dbReference type="GO" id="GO:0005524">
    <property type="term" value="F:ATP binding"/>
    <property type="evidence" value="ECO:0007669"/>
    <property type="project" value="UniProtKB-KW"/>
</dbReference>
<dbReference type="EMBL" id="JAEAOA010000697">
    <property type="protein sequence ID" value="KAK3576578.1"/>
    <property type="molecule type" value="Genomic_DNA"/>
</dbReference>
<dbReference type="Gene3D" id="3.30.420.40">
    <property type="match status" value="2"/>
</dbReference>
<comment type="similarity">
    <text evidence="1">Belongs to the heat shock protein 70 family.</text>
</comment>
<dbReference type="GO" id="GO:0140662">
    <property type="term" value="F:ATP-dependent protein folding chaperone"/>
    <property type="evidence" value="ECO:0007669"/>
    <property type="project" value="InterPro"/>
</dbReference>